<organism evidence="2 3">
    <name type="scientific">Fistulina hepatica ATCC 64428</name>
    <dbReference type="NCBI Taxonomy" id="1128425"/>
    <lineage>
        <taxon>Eukaryota</taxon>
        <taxon>Fungi</taxon>
        <taxon>Dikarya</taxon>
        <taxon>Basidiomycota</taxon>
        <taxon>Agaricomycotina</taxon>
        <taxon>Agaricomycetes</taxon>
        <taxon>Agaricomycetidae</taxon>
        <taxon>Agaricales</taxon>
        <taxon>Fistulinaceae</taxon>
        <taxon>Fistulina</taxon>
    </lineage>
</organism>
<reference evidence="2 3" key="1">
    <citation type="journal article" date="2015" name="Fungal Genet. Biol.">
        <title>Evolution of novel wood decay mechanisms in Agaricales revealed by the genome sequences of Fistulina hepatica and Cylindrobasidium torrendii.</title>
        <authorList>
            <person name="Floudas D."/>
            <person name="Held B.W."/>
            <person name="Riley R."/>
            <person name="Nagy L.G."/>
            <person name="Koehler G."/>
            <person name="Ransdell A.S."/>
            <person name="Younus H."/>
            <person name="Chow J."/>
            <person name="Chiniquy J."/>
            <person name="Lipzen A."/>
            <person name="Tritt A."/>
            <person name="Sun H."/>
            <person name="Haridas S."/>
            <person name="LaButti K."/>
            <person name="Ohm R.A."/>
            <person name="Kues U."/>
            <person name="Blanchette R.A."/>
            <person name="Grigoriev I.V."/>
            <person name="Minto R.E."/>
            <person name="Hibbett D.S."/>
        </authorList>
    </citation>
    <scope>NUCLEOTIDE SEQUENCE [LARGE SCALE GENOMIC DNA]</scope>
    <source>
        <strain evidence="2 3">ATCC 64428</strain>
    </source>
</reference>
<proteinExistence type="predicted"/>
<evidence type="ECO:0008006" key="4">
    <source>
        <dbReference type="Google" id="ProtNLM"/>
    </source>
</evidence>
<dbReference type="EMBL" id="KN882024">
    <property type="protein sequence ID" value="KIY46730.1"/>
    <property type="molecule type" value="Genomic_DNA"/>
</dbReference>
<protein>
    <recommendedName>
        <fullName evidence="4">Arrestin-like N-terminal domain-containing protein</fullName>
    </recommendedName>
</protein>
<feature type="non-terminal residue" evidence="2">
    <location>
        <position position="1"/>
    </location>
</feature>
<dbReference type="Proteomes" id="UP000054144">
    <property type="component" value="Unassembled WGS sequence"/>
</dbReference>
<sequence length="370" mass="39945">FSKYSRGNDVRLNLTGQPPGQSIPEYGQGAAVEGTVELLQPSNVTSVEVHVLGRLKLKEIAEGGRTEATLIREMALLWFRDARDDSSMCPAFLEFCVRLPTSFIHGQTSYSLPPSYSARLEGVPGFTASVNYSISAVVQKTSAVASLVPLFSLGATTISTPFTYRPRSRPSEPPPPRLLQGPAGVHDAPGWRCYQSVLVSKSPGNLQNIDVRFYLPGTRIFCLRQAIPYHLVLCSSSTSLAVFLPSAPTTPTRQRHTRVQLIRQTSVGVAPMSVGGSASGSACTSMWRCDAIGEGSFKHAGDGQTWMAFSGELIVDSSVTLAGFHAAGLSVKDCVVLTIRPLDNRAKPLFSDIRQVMPVRLTTDPYVRTG</sequence>
<evidence type="ECO:0000256" key="1">
    <source>
        <dbReference type="SAM" id="MobiDB-lite"/>
    </source>
</evidence>
<evidence type="ECO:0000313" key="2">
    <source>
        <dbReference type="EMBL" id="KIY46730.1"/>
    </source>
</evidence>
<evidence type="ECO:0000313" key="3">
    <source>
        <dbReference type="Proteomes" id="UP000054144"/>
    </source>
</evidence>
<dbReference type="AlphaFoldDB" id="A0A0D7A7J8"/>
<dbReference type="OrthoDB" id="3242181at2759"/>
<gene>
    <name evidence="2" type="ORF">FISHEDRAFT_29538</name>
</gene>
<keyword evidence="3" id="KW-1185">Reference proteome</keyword>
<feature type="non-terminal residue" evidence="2">
    <location>
        <position position="370"/>
    </location>
</feature>
<feature type="region of interest" description="Disordered" evidence="1">
    <location>
        <begin position="163"/>
        <end position="182"/>
    </location>
</feature>
<feature type="region of interest" description="Disordered" evidence="1">
    <location>
        <begin position="1"/>
        <end position="22"/>
    </location>
</feature>
<accession>A0A0D7A7J8</accession>
<name>A0A0D7A7J8_9AGAR</name>